<evidence type="ECO:0000259" key="2">
    <source>
        <dbReference type="Pfam" id="PF00135"/>
    </source>
</evidence>
<proteinExistence type="predicted"/>
<feature type="chain" id="PRO_5041421226" description="Carboxylesterase type B domain-containing protein" evidence="1">
    <location>
        <begin position="19"/>
        <end position="561"/>
    </location>
</feature>
<keyword evidence="1" id="KW-0732">Signal</keyword>
<feature type="signal peptide" evidence="1">
    <location>
        <begin position="1"/>
        <end position="18"/>
    </location>
</feature>
<dbReference type="Pfam" id="PF00135">
    <property type="entry name" value="COesterase"/>
    <property type="match status" value="1"/>
</dbReference>
<reference evidence="3" key="1">
    <citation type="submission" date="2023-07" db="EMBL/GenBank/DDBJ databases">
        <authorList>
            <consortium name="CYATHOMIX"/>
        </authorList>
    </citation>
    <scope>NUCLEOTIDE SEQUENCE</scope>
    <source>
        <strain evidence="3">N/A</strain>
    </source>
</reference>
<dbReference type="Gene3D" id="3.40.50.1820">
    <property type="entry name" value="alpha/beta hydrolase"/>
    <property type="match status" value="1"/>
</dbReference>
<gene>
    <name evidence="3" type="ORF">CYNAS_LOCUS1152</name>
</gene>
<dbReference type="SUPFAM" id="SSF53474">
    <property type="entry name" value="alpha/beta-Hydrolases"/>
    <property type="match status" value="1"/>
</dbReference>
<organism evidence="3 4">
    <name type="scientific">Cylicocyclus nassatus</name>
    <name type="common">Nematode worm</name>
    <dbReference type="NCBI Taxonomy" id="53992"/>
    <lineage>
        <taxon>Eukaryota</taxon>
        <taxon>Metazoa</taxon>
        <taxon>Ecdysozoa</taxon>
        <taxon>Nematoda</taxon>
        <taxon>Chromadorea</taxon>
        <taxon>Rhabditida</taxon>
        <taxon>Rhabditina</taxon>
        <taxon>Rhabditomorpha</taxon>
        <taxon>Strongyloidea</taxon>
        <taxon>Strongylidae</taxon>
        <taxon>Cylicocyclus</taxon>
    </lineage>
</organism>
<dbReference type="EMBL" id="CATQJL010000001">
    <property type="protein sequence ID" value="CAJ0589169.1"/>
    <property type="molecule type" value="Genomic_DNA"/>
</dbReference>
<sequence length="561" mass="63456">MFSTWLLLPTLFIPLSLAQVLKLTPGKILGFDYKTKDGAQAEVYLGIPYARAPVGELRFERPKPPEPWNDIRDCRDFAPICYPIVLEAVAAGEEASEDCLMLNIIRPKKEAPEGGFPILFWVHGGAYEMGSAVECGYQGFADIYVPNDIIVVTIQYRLSIYGFFSTGDDRIKGNMGLYDMAEALKFVHDNAANIGGDPSRITVWGHSAGSASVSLLILSPVTRGYVRRSIEMSGSPWASWALGPKVADNSLALAKELGCQEDVKKCMQQKSAEEIYDGIKKVGLRFIKWGAVIDGEFVQEPEVMVADAPPKMSIVGSTNKEAALFSLLGTKPFRYFHSLYVAPEDYKNWSKQRLIKKLKRLVEKEYIGGHLDELMDEIIRFYVDRGEEENNEIYLDRYTEFLSDVFFNVPVANGVLARRAAGWDIYAYYLDHYNDAIWDGKVPKKLRGAPHFAEFPYVNGVGRLAKYDFTKKEQVVADVFRQSFASFVKNGAPTNNHEVWLDIGTEDFLRYLRVTPDPEMRDGFHNDSLTFWHATRRFGFDVTNLQPVKKDEETKETKQEL</sequence>
<dbReference type="PANTHER" id="PTHR44590">
    <property type="entry name" value="CARBOXYLIC ESTER HYDROLASE-RELATED"/>
    <property type="match status" value="1"/>
</dbReference>
<name>A0AA36DM98_CYLNA</name>
<dbReference type="InterPro" id="IPR029058">
    <property type="entry name" value="AB_hydrolase_fold"/>
</dbReference>
<dbReference type="PANTHER" id="PTHR44590:SF4">
    <property type="entry name" value="CARBOXYLIC ESTER HYDROLASE"/>
    <property type="match status" value="1"/>
</dbReference>
<evidence type="ECO:0000256" key="1">
    <source>
        <dbReference type="SAM" id="SignalP"/>
    </source>
</evidence>
<dbReference type="AlphaFoldDB" id="A0AA36DM98"/>
<comment type="caution">
    <text evidence="3">The sequence shown here is derived from an EMBL/GenBank/DDBJ whole genome shotgun (WGS) entry which is preliminary data.</text>
</comment>
<protein>
    <recommendedName>
        <fullName evidence="2">Carboxylesterase type B domain-containing protein</fullName>
    </recommendedName>
</protein>
<accession>A0AA36DM98</accession>
<evidence type="ECO:0000313" key="4">
    <source>
        <dbReference type="Proteomes" id="UP001176961"/>
    </source>
</evidence>
<dbReference type="Proteomes" id="UP001176961">
    <property type="component" value="Unassembled WGS sequence"/>
</dbReference>
<dbReference type="InterPro" id="IPR002018">
    <property type="entry name" value="CarbesteraseB"/>
</dbReference>
<feature type="domain" description="Carboxylesterase type B" evidence="2">
    <location>
        <begin position="19"/>
        <end position="532"/>
    </location>
</feature>
<keyword evidence="4" id="KW-1185">Reference proteome</keyword>
<evidence type="ECO:0000313" key="3">
    <source>
        <dbReference type="EMBL" id="CAJ0589169.1"/>
    </source>
</evidence>